<protein>
    <recommendedName>
        <fullName evidence="3">Toxin</fullName>
    </recommendedName>
</protein>
<name>A0A3S0ATU3_9HYPH</name>
<dbReference type="Pfam" id="PF05016">
    <property type="entry name" value="ParE_toxin"/>
    <property type="match status" value="1"/>
</dbReference>
<gene>
    <name evidence="4" type="ORF">EJC49_07940</name>
</gene>
<dbReference type="Proteomes" id="UP000278398">
    <property type="component" value="Unassembled WGS sequence"/>
</dbReference>
<dbReference type="PANTHER" id="PTHR33755:SF9">
    <property type="entry name" value="TOXIN PARE1"/>
    <property type="match status" value="1"/>
</dbReference>
<organism evidence="4 5">
    <name type="scientific">Aquibium carbonis</name>
    <dbReference type="NCBI Taxonomy" id="2495581"/>
    <lineage>
        <taxon>Bacteria</taxon>
        <taxon>Pseudomonadati</taxon>
        <taxon>Pseudomonadota</taxon>
        <taxon>Alphaproteobacteria</taxon>
        <taxon>Hyphomicrobiales</taxon>
        <taxon>Phyllobacteriaceae</taxon>
        <taxon>Aquibium</taxon>
    </lineage>
</organism>
<keyword evidence="5" id="KW-1185">Reference proteome</keyword>
<comment type="caution">
    <text evidence="4">The sequence shown here is derived from an EMBL/GenBank/DDBJ whole genome shotgun (WGS) entry which is preliminary data.</text>
</comment>
<dbReference type="InterPro" id="IPR035093">
    <property type="entry name" value="RelE/ParE_toxin_dom_sf"/>
</dbReference>
<accession>A0A3S0ATU3</accession>
<dbReference type="RefSeq" id="WP_126699036.1">
    <property type="nucleotide sequence ID" value="NZ_RWKW01000029.1"/>
</dbReference>
<dbReference type="EMBL" id="RWKW01000029">
    <property type="protein sequence ID" value="RST86953.1"/>
    <property type="molecule type" value="Genomic_DNA"/>
</dbReference>
<dbReference type="Gene3D" id="3.30.2310.20">
    <property type="entry name" value="RelE-like"/>
    <property type="match status" value="1"/>
</dbReference>
<dbReference type="AlphaFoldDB" id="A0A3S0ATU3"/>
<evidence type="ECO:0000313" key="4">
    <source>
        <dbReference type="EMBL" id="RST86953.1"/>
    </source>
</evidence>
<evidence type="ECO:0000256" key="3">
    <source>
        <dbReference type="PIRNR" id="PIRNR029218"/>
    </source>
</evidence>
<dbReference type="PANTHER" id="PTHR33755">
    <property type="entry name" value="TOXIN PARE1-RELATED"/>
    <property type="match status" value="1"/>
</dbReference>
<evidence type="ECO:0000256" key="1">
    <source>
        <dbReference type="ARBA" id="ARBA00006226"/>
    </source>
</evidence>
<reference evidence="4 5" key="1">
    <citation type="submission" date="2018-12" db="EMBL/GenBank/DDBJ databases">
        <title>Mesorhizobium carbonis sp. nov., isolated from coal mine water.</title>
        <authorList>
            <person name="Xin W."/>
            <person name="Xu Z."/>
            <person name="Xiang F."/>
            <person name="Zhang J."/>
            <person name="Xi L."/>
            <person name="Liu J."/>
        </authorList>
    </citation>
    <scope>NUCLEOTIDE SEQUENCE [LARGE SCALE GENOMIC DNA]</scope>
    <source>
        <strain evidence="4 5">B2.3</strain>
    </source>
</reference>
<evidence type="ECO:0000256" key="2">
    <source>
        <dbReference type="ARBA" id="ARBA00022649"/>
    </source>
</evidence>
<dbReference type="PIRSF" id="PIRSF029218">
    <property type="entry name" value="ParE"/>
    <property type="match status" value="1"/>
</dbReference>
<evidence type="ECO:0000313" key="5">
    <source>
        <dbReference type="Proteomes" id="UP000278398"/>
    </source>
</evidence>
<keyword evidence="2" id="KW-1277">Toxin-antitoxin system</keyword>
<dbReference type="InterPro" id="IPR007712">
    <property type="entry name" value="RelE/ParE_toxin"/>
</dbReference>
<dbReference type="OrthoDB" id="7173315at2"/>
<sequence>MSRFTVSPAARSDLRDIWVYSAETWSTDQADRYVTMIEDCFGRLASRDVSGRSASQYRHGYMRLAIGSHFIFYKSAADGTIEVMRVLHQRMNHSSHLKD</sequence>
<dbReference type="InterPro" id="IPR051803">
    <property type="entry name" value="TA_system_RelE-like_toxin"/>
</dbReference>
<dbReference type="InterPro" id="IPR028344">
    <property type="entry name" value="ParE1/4"/>
</dbReference>
<proteinExistence type="inferred from homology"/>
<comment type="similarity">
    <text evidence="1 3">Belongs to the RelE toxin family.</text>
</comment>